<dbReference type="RefSeq" id="WP_213558100.1">
    <property type="nucleotide sequence ID" value="NZ_JBHXAJ010000004.1"/>
</dbReference>
<evidence type="ECO:0000313" key="3">
    <source>
        <dbReference type="Proteomes" id="UP000683310"/>
    </source>
</evidence>
<dbReference type="Proteomes" id="UP000683310">
    <property type="component" value="Chromosome"/>
</dbReference>
<organism evidence="2 3">
    <name type="scientific">Nocardia tengchongensis</name>
    <dbReference type="NCBI Taxonomy" id="2055889"/>
    <lineage>
        <taxon>Bacteria</taxon>
        <taxon>Bacillati</taxon>
        <taxon>Actinomycetota</taxon>
        <taxon>Actinomycetes</taxon>
        <taxon>Mycobacteriales</taxon>
        <taxon>Nocardiaceae</taxon>
        <taxon>Nocardia</taxon>
    </lineage>
</organism>
<evidence type="ECO:0000259" key="1">
    <source>
        <dbReference type="Pfam" id="PF13827"/>
    </source>
</evidence>
<evidence type="ECO:0000313" key="2">
    <source>
        <dbReference type="EMBL" id="QVI22011.1"/>
    </source>
</evidence>
<dbReference type="Pfam" id="PF13827">
    <property type="entry name" value="DUF4189"/>
    <property type="match status" value="1"/>
</dbReference>
<feature type="domain" description="DUF4189" evidence="1">
    <location>
        <begin position="49"/>
        <end position="126"/>
    </location>
</feature>
<proteinExistence type="predicted"/>
<sequence length="157" mass="16060">MIFVIKMFHTGRFQMTISRKMALASVLSAAATLSIVGGGTASAEGDDLYGAIAISKNAVLQLDKSGWATNFPDAASAEAAALDACGTSKCTVVLTFQNTCAALVKRTGRPGWAIAPSQVQAEKNAFGSLGPDEPLSSLSGTLETGSVVRSGCTSNAR</sequence>
<gene>
    <name evidence="2" type="ORF">KHQ06_02310</name>
</gene>
<keyword evidence="3" id="KW-1185">Reference proteome</keyword>
<dbReference type="InterPro" id="IPR025240">
    <property type="entry name" value="DUF4189"/>
</dbReference>
<name>A0ABX8CQ01_9NOCA</name>
<dbReference type="EMBL" id="CP074371">
    <property type="protein sequence ID" value="QVI22011.1"/>
    <property type="molecule type" value="Genomic_DNA"/>
</dbReference>
<accession>A0ABX8CQ01</accession>
<reference evidence="2 3" key="1">
    <citation type="submission" date="2021-04" db="EMBL/GenBank/DDBJ databases">
        <title>Nocardia tengchongensis.</title>
        <authorList>
            <person name="Zhuang k."/>
            <person name="Ran Y."/>
            <person name="Li W."/>
        </authorList>
    </citation>
    <scope>NUCLEOTIDE SEQUENCE [LARGE SCALE GENOMIC DNA]</scope>
    <source>
        <strain evidence="2 3">CFH S0057</strain>
    </source>
</reference>
<protein>
    <submittedName>
        <fullName evidence="2">DUF4189 domain-containing protein</fullName>
    </submittedName>
</protein>